<evidence type="ECO:0008006" key="5">
    <source>
        <dbReference type="Google" id="ProtNLM"/>
    </source>
</evidence>
<gene>
    <name evidence="3" type="ORF">B5V02_20435</name>
</gene>
<dbReference type="FunFam" id="3.40.50.720:FF:000084">
    <property type="entry name" value="Short-chain dehydrogenase reductase"/>
    <property type="match status" value="1"/>
</dbReference>
<dbReference type="Proteomes" id="UP000248616">
    <property type="component" value="Unassembled WGS sequence"/>
</dbReference>
<dbReference type="InterPro" id="IPR036291">
    <property type="entry name" value="NAD(P)-bd_dom_sf"/>
</dbReference>
<dbReference type="PRINTS" id="PR00080">
    <property type="entry name" value="SDRFAMILY"/>
</dbReference>
<keyword evidence="2" id="KW-0560">Oxidoreductase</keyword>
<reference evidence="4" key="1">
    <citation type="submission" date="2017-03" db="EMBL/GenBank/DDBJ databases">
        <authorList>
            <person name="Safronova V.I."/>
            <person name="Sazanova A.L."/>
            <person name="Chirak E.R."/>
        </authorList>
    </citation>
    <scope>NUCLEOTIDE SEQUENCE [LARGE SCALE GENOMIC DNA]</scope>
    <source>
        <strain evidence="4">Ach-343</strain>
    </source>
</reference>
<evidence type="ECO:0000256" key="2">
    <source>
        <dbReference type="ARBA" id="ARBA00023002"/>
    </source>
</evidence>
<dbReference type="Gene3D" id="3.40.50.720">
    <property type="entry name" value="NAD(P)-binding Rossmann-like Domain"/>
    <property type="match status" value="1"/>
</dbReference>
<dbReference type="PRINTS" id="PR00081">
    <property type="entry name" value="GDHRDH"/>
</dbReference>
<protein>
    <recommendedName>
        <fullName evidence="5">3-oxoacyl-ACP reductase</fullName>
    </recommendedName>
</protein>
<dbReference type="SUPFAM" id="SSF51735">
    <property type="entry name" value="NAD(P)-binding Rossmann-fold domains"/>
    <property type="match status" value="1"/>
</dbReference>
<dbReference type="OrthoDB" id="9805986at2"/>
<comment type="caution">
    <text evidence="3">The sequence shown here is derived from an EMBL/GenBank/DDBJ whole genome shotgun (WGS) entry which is preliminary data.</text>
</comment>
<evidence type="ECO:0000313" key="3">
    <source>
        <dbReference type="EMBL" id="PZV36730.1"/>
    </source>
</evidence>
<proteinExistence type="inferred from homology"/>
<dbReference type="InterPro" id="IPR002347">
    <property type="entry name" value="SDR_fam"/>
</dbReference>
<name>A0A2W7C0X1_9HYPH</name>
<accession>A0A2W7C0X1</accession>
<dbReference type="GO" id="GO:0016616">
    <property type="term" value="F:oxidoreductase activity, acting on the CH-OH group of donors, NAD or NADP as acceptor"/>
    <property type="evidence" value="ECO:0007669"/>
    <property type="project" value="TreeGrafter"/>
</dbReference>
<dbReference type="EMBL" id="MZXV01000042">
    <property type="protein sequence ID" value="PZV36730.1"/>
    <property type="molecule type" value="Genomic_DNA"/>
</dbReference>
<comment type="similarity">
    <text evidence="1">Belongs to the short-chain dehydrogenases/reductases (SDR) family.</text>
</comment>
<dbReference type="Pfam" id="PF13561">
    <property type="entry name" value="adh_short_C2"/>
    <property type="match status" value="1"/>
</dbReference>
<evidence type="ECO:0000313" key="4">
    <source>
        <dbReference type="Proteomes" id="UP000248616"/>
    </source>
</evidence>
<dbReference type="AlphaFoldDB" id="A0A2W7C0X1"/>
<dbReference type="PANTHER" id="PTHR42760:SF115">
    <property type="entry name" value="3-OXOACYL-[ACYL-CARRIER-PROTEIN] REDUCTASE FABG"/>
    <property type="match status" value="1"/>
</dbReference>
<sequence>MHPDLMKRFDLTGRSALVTGGAQGIGLEVARTLRMAGASAILADLDLTATRKAAAAVGPDVGAFRCDVSDPQSVRDLAAAIGPCPDILVNNAGVGRGAPTKDTSDDDWRFVISVNLDGVFYCCRTFGSAMAERGSGNIVNIGSMCGFIVTKPENGPAYHASKAGVHMLTKAFACEWAKSGIRVNAVAPGYITTKMNSNPGNDIATWVELTPMGRLGSTEEIANIVQFLASDASSYVTGAVFSADGGYTSW</sequence>
<keyword evidence="4" id="KW-1185">Reference proteome</keyword>
<dbReference type="PANTHER" id="PTHR42760">
    <property type="entry name" value="SHORT-CHAIN DEHYDROGENASES/REDUCTASES FAMILY MEMBER"/>
    <property type="match status" value="1"/>
</dbReference>
<evidence type="ECO:0000256" key="1">
    <source>
        <dbReference type="ARBA" id="ARBA00006484"/>
    </source>
</evidence>
<organism evidence="3 4">
    <name type="scientific">Mesorhizobium kowhaii</name>
    <dbReference type="NCBI Taxonomy" id="1300272"/>
    <lineage>
        <taxon>Bacteria</taxon>
        <taxon>Pseudomonadati</taxon>
        <taxon>Pseudomonadota</taxon>
        <taxon>Alphaproteobacteria</taxon>
        <taxon>Hyphomicrobiales</taxon>
        <taxon>Phyllobacteriaceae</taxon>
        <taxon>Mesorhizobium</taxon>
    </lineage>
</organism>